<name>A0ACA9MU78_9GLOM</name>
<keyword evidence="2" id="KW-1185">Reference proteome</keyword>
<proteinExistence type="predicted"/>
<gene>
    <name evidence="1" type="ORF">SPELUC_LOCUS7537</name>
</gene>
<evidence type="ECO:0000313" key="1">
    <source>
        <dbReference type="EMBL" id="CAG8612096.1"/>
    </source>
</evidence>
<dbReference type="Proteomes" id="UP000789366">
    <property type="component" value="Unassembled WGS sequence"/>
</dbReference>
<protein>
    <submittedName>
        <fullName evidence="1">5182_t:CDS:1</fullName>
    </submittedName>
</protein>
<comment type="caution">
    <text evidence="1">The sequence shown here is derived from an EMBL/GenBank/DDBJ whole genome shotgun (WGS) entry which is preliminary data.</text>
</comment>
<accession>A0ACA9MU78</accession>
<feature type="non-terminal residue" evidence="1">
    <location>
        <position position="73"/>
    </location>
</feature>
<organism evidence="1 2">
    <name type="scientific">Cetraspora pellucida</name>
    <dbReference type="NCBI Taxonomy" id="1433469"/>
    <lineage>
        <taxon>Eukaryota</taxon>
        <taxon>Fungi</taxon>
        <taxon>Fungi incertae sedis</taxon>
        <taxon>Mucoromycota</taxon>
        <taxon>Glomeromycotina</taxon>
        <taxon>Glomeromycetes</taxon>
        <taxon>Diversisporales</taxon>
        <taxon>Gigasporaceae</taxon>
        <taxon>Cetraspora</taxon>
    </lineage>
</organism>
<sequence>MKRDRIALTVNEKIMLISLHHYFQKNALYKKSNLSKEVSLATGVSERSVYRVLAEYKKIGQVLPPKYNRRPPK</sequence>
<dbReference type="EMBL" id="CAJVPW010010116">
    <property type="protein sequence ID" value="CAG8612096.1"/>
    <property type="molecule type" value="Genomic_DNA"/>
</dbReference>
<reference evidence="1" key="1">
    <citation type="submission" date="2021-06" db="EMBL/GenBank/DDBJ databases">
        <authorList>
            <person name="Kallberg Y."/>
            <person name="Tangrot J."/>
            <person name="Rosling A."/>
        </authorList>
    </citation>
    <scope>NUCLEOTIDE SEQUENCE</scope>
    <source>
        <strain evidence="1">28 12/20/2015</strain>
    </source>
</reference>
<evidence type="ECO:0000313" key="2">
    <source>
        <dbReference type="Proteomes" id="UP000789366"/>
    </source>
</evidence>